<dbReference type="InterPro" id="IPR014710">
    <property type="entry name" value="RmlC-like_jellyroll"/>
</dbReference>
<organism evidence="2 3">
    <name type="scientific">Pseudaquabacterium terrae</name>
    <dbReference type="NCBI Taxonomy" id="2732868"/>
    <lineage>
        <taxon>Bacteria</taxon>
        <taxon>Pseudomonadati</taxon>
        <taxon>Pseudomonadota</taxon>
        <taxon>Betaproteobacteria</taxon>
        <taxon>Burkholderiales</taxon>
        <taxon>Sphaerotilaceae</taxon>
        <taxon>Pseudaquabacterium</taxon>
    </lineage>
</organism>
<feature type="domain" description="JmjC" evidence="1">
    <location>
        <begin position="80"/>
        <end position="269"/>
    </location>
</feature>
<sequence length="334" mass="37087">MPTPVREITGIDPAALPDELLQSTEPVVVRGLVRHWPAVQAALASGAAVSQLLRRCWRDATVNAWIGAPEIEGRFFYDAQFSGFNFHAERLPLGSVLDALARHHADPRPPSLYVGSTTIDTCLPGFRDDNDLGFGKLQPLMSLWLGNRTRIAAHQDLPANLACVVAGRRRFTLFEPGEVGNLYIGPLDFTPAGQPVSLVDITAPDLDRFPRYADAARRARGAELAPGDAILIPSLWWHHVEATTPFNALVNYWWRDTPEHMDAPVAALLHTILCVRELPPEQRRAWQQLFEHYVFAADASTAAHIPEHARGVLKPLDAEASRRLRAQLLQKLNR</sequence>
<dbReference type="Pfam" id="PF13621">
    <property type="entry name" value="Cupin_8"/>
    <property type="match status" value="1"/>
</dbReference>
<dbReference type="PANTHER" id="PTHR12461:SF105">
    <property type="entry name" value="HYPOXIA-INDUCIBLE FACTOR 1-ALPHA INHIBITOR"/>
    <property type="match status" value="1"/>
</dbReference>
<comment type="caution">
    <text evidence="2">The sequence shown here is derived from an EMBL/GenBank/DDBJ whole genome shotgun (WGS) entry which is preliminary data.</text>
</comment>
<dbReference type="SUPFAM" id="SSF51197">
    <property type="entry name" value="Clavaminate synthase-like"/>
    <property type="match status" value="1"/>
</dbReference>
<dbReference type="PROSITE" id="PS51184">
    <property type="entry name" value="JMJC"/>
    <property type="match status" value="1"/>
</dbReference>
<dbReference type="Gene3D" id="2.60.120.10">
    <property type="entry name" value="Jelly Rolls"/>
    <property type="match status" value="1"/>
</dbReference>
<evidence type="ECO:0000259" key="1">
    <source>
        <dbReference type="PROSITE" id="PS51184"/>
    </source>
</evidence>
<keyword evidence="3" id="KW-1185">Reference proteome</keyword>
<gene>
    <name evidence="2" type="ORF">HLB44_02130</name>
</gene>
<evidence type="ECO:0000313" key="3">
    <source>
        <dbReference type="Proteomes" id="UP000737171"/>
    </source>
</evidence>
<evidence type="ECO:0000313" key="2">
    <source>
        <dbReference type="EMBL" id="NRF65776.1"/>
    </source>
</evidence>
<accession>A0ABX2EB46</accession>
<dbReference type="PANTHER" id="PTHR12461">
    <property type="entry name" value="HYPOXIA-INDUCIBLE FACTOR 1 ALPHA INHIBITOR-RELATED"/>
    <property type="match status" value="1"/>
</dbReference>
<dbReference type="SMART" id="SM00558">
    <property type="entry name" value="JmjC"/>
    <property type="match status" value="1"/>
</dbReference>
<reference evidence="2 3" key="1">
    <citation type="submission" date="2020-05" db="EMBL/GenBank/DDBJ databases">
        <title>Aquincola sp. isolate from soil.</title>
        <authorList>
            <person name="Han J."/>
            <person name="Kim D.-U."/>
        </authorList>
    </citation>
    <scope>NUCLEOTIDE SEQUENCE [LARGE SCALE GENOMIC DNA]</scope>
    <source>
        <strain evidence="2 3">S2</strain>
    </source>
</reference>
<name>A0ABX2EB46_9BURK</name>
<dbReference type="Proteomes" id="UP000737171">
    <property type="component" value="Unassembled WGS sequence"/>
</dbReference>
<protein>
    <submittedName>
        <fullName evidence="2">Cupin-like domain-containing protein</fullName>
    </submittedName>
</protein>
<dbReference type="EMBL" id="JABRWJ010000001">
    <property type="protein sequence ID" value="NRF65776.1"/>
    <property type="molecule type" value="Genomic_DNA"/>
</dbReference>
<proteinExistence type="predicted"/>
<dbReference type="InterPro" id="IPR003347">
    <property type="entry name" value="JmjC_dom"/>
</dbReference>
<dbReference type="InterPro" id="IPR041667">
    <property type="entry name" value="Cupin_8"/>
</dbReference>